<dbReference type="Proteomes" id="UP000249135">
    <property type="component" value="Unassembled WGS sequence"/>
</dbReference>
<gene>
    <name evidence="2" type="ORF">DI563_11710</name>
</gene>
<evidence type="ECO:0000313" key="2">
    <source>
        <dbReference type="EMBL" id="PZQ74674.1"/>
    </source>
</evidence>
<feature type="domain" description="VOC" evidence="1">
    <location>
        <begin position="18"/>
        <end position="136"/>
    </location>
</feature>
<name>A0A2W5QC45_VARPD</name>
<dbReference type="SUPFAM" id="SSF54593">
    <property type="entry name" value="Glyoxalase/Bleomycin resistance protein/Dihydroxybiphenyl dioxygenase"/>
    <property type="match status" value="1"/>
</dbReference>
<dbReference type="AlphaFoldDB" id="A0A2W5QC45"/>
<dbReference type="InterPro" id="IPR004360">
    <property type="entry name" value="Glyas_Fos-R_dOase_dom"/>
</dbReference>
<dbReference type="EMBL" id="QFPP01000119">
    <property type="protein sequence ID" value="PZQ74674.1"/>
    <property type="molecule type" value="Genomic_DNA"/>
</dbReference>
<protein>
    <recommendedName>
        <fullName evidence="1">VOC domain-containing protein</fullName>
    </recommendedName>
</protein>
<comment type="caution">
    <text evidence="2">The sequence shown here is derived from an EMBL/GenBank/DDBJ whole genome shotgun (WGS) entry which is preliminary data.</text>
</comment>
<dbReference type="InterPro" id="IPR037523">
    <property type="entry name" value="VOC_core"/>
</dbReference>
<dbReference type="Pfam" id="PF00903">
    <property type="entry name" value="Glyoxalase"/>
    <property type="match status" value="1"/>
</dbReference>
<dbReference type="InterPro" id="IPR029068">
    <property type="entry name" value="Glyas_Bleomycin-R_OHBP_Dase"/>
</dbReference>
<dbReference type="Gene3D" id="3.10.180.10">
    <property type="entry name" value="2,3-Dihydroxybiphenyl 1,2-Dioxygenase, domain 1"/>
    <property type="match status" value="1"/>
</dbReference>
<dbReference type="PROSITE" id="PS51257">
    <property type="entry name" value="PROKAR_LIPOPROTEIN"/>
    <property type="match status" value="1"/>
</dbReference>
<accession>A0A2W5QC45</accession>
<reference evidence="2 3" key="1">
    <citation type="submission" date="2017-08" db="EMBL/GenBank/DDBJ databases">
        <title>Infants hospitalized years apart are colonized by the same room-sourced microbial strains.</title>
        <authorList>
            <person name="Brooks B."/>
            <person name="Olm M.R."/>
            <person name="Firek B.A."/>
            <person name="Baker R."/>
            <person name="Thomas B.C."/>
            <person name="Morowitz M.J."/>
            <person name="Banfield J.F."/>
        </authorList>
    </citation>
    <scope>NUCLEOTIDE SEQUENCE [LARGE SCALE GENOMIC DNA]</scope>
    <source>
        <strain evidence="2">S2_005_003_R2_41</strain>
    </source>
</reference>
<evidence type="ECO:0000313" key="3">
    <source>
        <dbReference type="Proteomes" id="UP000249135"/>
    </source>
</evidence>
<organism evidence="2 3">
    <name type="scientific">Variovorax paradoxus</name>
    <dbReference type="NCBI Taxonomy" id="34073"/>
    <lineage>
        <taxon>Bacteria</taxon>
        <taxon>Pseudomonadati</taxon>
        <taxon>Pseudomonadota</taxon>
        <taxon>Betaproteobacteria</taxon>
        <taxon>Burkholderiales</taxon>
        <taxon>Comamonadaceae</taxon>
        <taxon>Variovorax</taxon>
    </lineage>
</organism>
<sequence length="148" mass="15940">MPRRGPIRERGMSIDVSAIHHVTIGCAREDLPVLLAFYAGTLGLQEGYRPALRHPGHWLYAGGHAVLHLNALLPRSPARQGGVVDHIALKARGLAATREALAAAEVAFSETPLKGTRLHQVFLQDPLGLKVELNFDLDLEILPGAPAV</sequence>
<proteinExistence type="predicted"/>
<evidence type="ECO:0000259" key="1">
    <source>
        <dbReference type="PROSITE" id="PS51819"/>
    </source>
</evidence>
<dbReference type="PROSITE" id="PS51819">
    <property type="entry name" value="VOC"/>
    <property type="match status" value="1"/>
</dbReference>